<dbReference type="InterPro" id="IPR010982">
    <property type="entry name" value="Lambda_DNA-bd_dom_sf"/>
</dbReference>
<keyword evidence="2" id="KW-1185">Reference proteome</keyword>
<dbReference type="AlphaFoldDB" id="A0A917JBR3"/>
<reference evidence="1" key="2">
    <citation type="submission" date="2020-09" db="EMBL/GenBank/DDBJ databases">
        <authorList>
            <person name="Sun Q."/>
            <person name="Sedlacek I."/>
        </authorList>
    </citation>
    <scope>NUCLEOTIDE SEQUENCE</scope>
    <source>
        <strain evidence="1">CCM 8711</strain>
    </source>
</reference>
<accession>A0A917JBR3</accession>
<evidence type="ECO:0000313" key="2">
    <source>
        <dbReference type="Proteomes" id="UP000662074"/>
    </source>
</evidence>
<dbReference type="EMBL" id="BMDO01000005">
    <property type="protein sequence ID" value="GGI50819.1"/>
    <property type="molecule type" value="Genomic_DNA"/>
</dbReference>
<gene>
    <name evidence="1" type="ORF">GCM10011425_20310</name>
</gene>
<reference evidence="1" key="1">
    <citation type="journal article" date="2014" name="Int. J. Syst. Evol. Microbiol.">
        <title>Complete genome sequence of Corynebacterium casei LMG S-19264T (=DSM 44701T), isolated from a smear-ripened cheese.</title>
        <authorList>
            <consortium name="US DOE Joint Genome Institute (JGI-PGF)"/>
            <person name="Walter F."/>
            <person name="Albersmeier A."/>
            <person name="Kalinowski J."/>
            <person name="Ruckert C."/>
        </authorList>
    </citation>
    <scope>NUCLEOTIDE SEQUENCE</scope>
    <source>
        <strain evidence="1">CCM 8711</strain>
    </source>
</reference>
<sequence>MSTILNIEKLQNIIDETAITKLDAGALVHKKQSAIEFNILSVEDNVLTVATEQGKTSSGKYANLKTLVKRTHEVFDNFLPSSVKLEVQPTEYLESPAATVTPDWINKKMLEKEIRIKQIAFDTGIDRTDLSAWINGLRPMSQIVKALFYYYFNR</sequence>
<comment type="caution">
    <text evidence="1">The sequence shown here is derived from an EMBL/GenBank/DDBJ whole genome shotgun (WGS) entry which is preliminary data.</text>
</comment>
<dbReference type="Proteomes" id="UP000662074">
    <property type="component" value="Unassembled WGS sequence"/>
</dbReference>
<dbReference type="SUPFAM" id="SSF47413">
    <property type="entry name" value="lambda repressor-like DNA-binding domains"/>
    <property type="match status" value="1"/>
</dbReference>
<proteinExistence type="predicted"/>
<name>A0A917JBR3_9SPHI</name>
<dbReference type="GO" id="GO:0003677">
    <property type="term" value="F:DNA binding"/>
    <property type="evidence" value="ECO:0007669"/>
    <property type="project" value="InterPro"/>
</dbReference>
<protein>
    <submittedName>
        <fullName evidence="1">Uncharacterized protein</fullName>
    </submittedName>
</protein>
<evidence type="ECO:0000313" key="1">
    <source>
        <dbReference type="EMBL" id="GGI50819.1"/>
    </source>
</evidence>
<organism evidence="1 2">
    <name type="scientific">Mucilaginibacter galii</name>
    <dbReference type="NCBI Taxonomy" id="2005073"/>
    <lineage>
        <taxon>Bacteria</taxon>
        <taxon>Pseudomonadati</taxon>
        <taxon>Bacteroidota</taxon>
        <taxon>Sphingobacteriia</taxon>
        <taxon>Sphingobacteriales</taxon>
        <taxon>Sphingobacteriaceae</taxon>
        <taxon>Mucilaginibacter</taxon>
    </lineage>
</organism>
<dbReference type="RefSeq" id="WP_188416324.1">
    <property type="nucleotide sequence ID" value="NZ_BMDO01000005.1"/>
</dbReference>